<dbReference type="KEGG" id="kbs:EPA93_26420"/>
<keyword evidence="4 6" id="KW-0067">ATP-binding</keyword>
<dbReference type="GO" id="GO:0016887">
    <property type="term" value="F:ATP hydrolysis activity"/>
    <property type="evidence" value="ECO:0007669"/>
    <property type="project" value="InterPro"/>
</dbReference>
<dbReference type="SUPFAM" id="SSF52540">
    <property type="entry name" value="P-loop containing nucleoside triphosphate hydrolases"/>
    <property type="match status" value="1"/>
</dbReference>
<dbReference type="GO" id="GO:0005524">
    <property type="term" value="F:ATP binding"/>
    <property type="evidence" value="ECO:0007669"/>
    <property type="project" value="UniProtKB-KW"/>
</dbReference>
<name>A0A4P6JVG1_KTERU</name>
<sequence length="299" mass="33213">MEVVLKVEHLSKQFGSLRAVDNVSLHVERGEIFGFLGPNGAGKTTTISMLLGLSAPTKGKIRILGQDVTPRHNRVLRRVGAMMANSALVLSLTGRQNLGILARLRPDLPEKRIDETLKLTGLEHIADQLVFRYAPEMRRRLALALALLNAPELLILDEPTSGMDRYSSQEVRELLRSLAARGMTIFMSSHLLQEMEVACDRIAIVQRGHIVAQGTVEELLRASETVCVHTGDPDYIAQLLSKLPEVRRVRRGEKQVEVWGISIEQVRDFLLGQRVAAEDIVVGRAGLENVYLELTHKAP</sequence>
<feature type="domain" description="ABC transporter" evidence="5">
    <location>
        <begin position="5"/>
        <end position="232"/>
    </location>
</feature>
<dbReference type="PANTHER" id="PTHR43335:SF4">
    <property type="entry name" value="ABC TRANSPORTER, ATP-BINDING PROTEIN"/>
    <property type="match status" value="1"/>
</dbReference>
<accession>A0A4P6JVG1</accession>
<dbReference type="InterPro" id="IPR003593">
    <property type="entry name" value="AAA+_ATPase"/>
</dbReference>
<dbReference type="PROSITE" id="PS50893">
    <property type="entry name" value="ABC_TRANSPORTER_2"/>
    <property type="match status" value="1"/>
</dbReference>
<keyword evidence="2" id="KW-0813">Transport</keyword>
<reference evidence="6 7" key="1">
    <citation type="submission" date="2019-01" db="EMBL/GenBank/DDBJ databases">
        <title>Ktedonosporobacter rubrisoli SCAWS-G2.</title>
        <authorList>
            <person name="Huang Y."/>
            <person name="Yan B."/>
        </authorList>
    </citation>
    <scope>NUCLEOTIDE SEQUENCE [LARGE SCALE GENOMIC DNA]</scope>
    <source>
        <strain evidence="6 7">SCAWS-G2</strain>
    </source>
</reference>
<dbReference type="PANTHER" id="PTHR43335">
    <property type="entry name" value="ABC TRANSPORTER, ATP-BINDING PROTEIN"/>
    <property type="match status" value="1"/>
</dbReference>
<dbReference type="OrthoDB" id="9804819at2"/>
<comment type="similarity">
    <text evidence="1">Belongs to the ABC transporter superfamily.</text>
</comment>
<dbReference type="EMBL" id="CP035758">
    <property type="protein sequence ID" value="QBD79332.1"/>
    <property type="molecule type" value="Genomic_DNA"/>
</dbReference>
<keyword evidence="7" id="KW-1185">Reference proteome</keyword>
<dbReference type="Pfam" id="PF00005">
    <property type="entry name" value="ABC_tran"/>
    <property type="match status" value="1"/>
</dbReference>
<keyword evidence="3" id="KW-0547">Nucleotide-binding</keyword>
<evidence type="ECO:0000313" key="7">
    <source>
        <dbReference type="Proteomes" id="UP000290365"/>
    </source>
</evidence>
<evidence type="ECO:0000256" key="4">
    <source>
        <dbReference type="ARBA" id="ARBA00022840"/>
    </source>
</evidence>
<dbReference type="InterPro" id="IPR027417">
    <property type="entry name" value="P-loop_NTPase"/>
</dbReference>
<dbReference type="SMART" id="SM00382">
    <property type="entry name" value="AAA"/>
    <property type="match status" value="1"/>
</dbReference>
<evidence type="ECO:0000256" key="1">
    <source>
        <dbReference type="ARBA" id="ARBA00005417"/>
    </source>
</evidence>
<dbReference type="Proteomes" id="UP000290365">
    <property type="component" value="Chromosome"/>
</dbReference>
<evidence type="ECO:0000256" key="3">
    <source>
        <dbReference type="ARBA" id="ARBA00022741"/>
    </source>
</evidence>
<dbReference type="AlphaFoldDB" id="A0A4P6JVG1"/>
<proteinExistence type="inferred from homology"/>
<gene>
    <name evidence="6" type="ORF">EPA93_26420</name>
</gene>
<evidence type="ECO:0000256" key="2">
    <source>
        <dbReference type="ARBA" id="ARBA00022448"/>
    </source>
</evidence>
<protein>
    <submittedName>
        <fullName evidence="6">ABC transporter ATP-binding protein</fullName>
    </submittedName>
</protein>
<organism evidence="6 7">
    <name type="scientific">Ktedonosporobacter rubrisoli</name>
    <dbReference type="NCBI Taxonomy" id="2509675"/>
    <lineage>
        <taxon>Bacteria</taxon>
        <taxon>Bacillati</taxon>
        <taxon>Chloroflexota</taxon>
        <taxon>Ktedonobacteria</taxon>
        <taxon>Ktedonobacterales</taxon>
        <taxon>Ktedonosporobacteraceae</taxon>
        <taxon>Ktedonosporobacter</taxon>
    </lineage>
</organism>
<evidence type="ECO:0000313" key="6">
    <source>
        <dbReference type="EMBL" id="QBD79332.1"/>
    </source>
</evidence>
<evidence type="ECO:0000259" key="5">
    <source>
        <dbReference type="PROSITE" id="PS50893"/>
    </source>
</evidence>
<dbReference type="InterPro" id="IPR003439">
    <property type="entry name" value="ABC_transporter-like_ATP-bd"/>
</dbReference>
<dbReference type="RefSeq" id="WP_129890385.1">
    <property type="nucleotide sequence ID" value="NZ_CP035758.1"/>
</dbReference>
<dbReference type="Gene3D" id="3.40.50.300">
    <property type="entry name" value="P-loop containing nucleotide triphosphate hydrolases"/>
    <property type="match status" value="1"/>
</dbReference>